<dbReference type="EMBL" id="CAADEX010000067">
    <property type="protein sequence ID" value="VFJ57595.1"/>
    <property type="molecule type" value="Genomic_DNA"/>
</dbReference>
<dbReference type="AlphaFoldDB" id="A0A450SUD9"/>
<feature type="compositionally biased region" description="Basic residues" evidence="1">
    <location>
        <begin position="43"/>
        <end position="60"/>
    </location>
</feature>
<proteinExistence type="predicted"/>
<evidence type="ECO:0000313" key="2">
    <source>
        <dbReference type="EMBL" id="VFJ57595.1"/>
    </source>
</evidence>
<reference evidence="2" key="1">
    <citation type="submission" date="2019-02" db="EMBL/GenBank/DDBJ databases">
        <authorList>
            <person name="Gruber-Vodicka R. H."/>
            <person name="Seah K. B. B."/>
        </authorList>
    </citation>
    <scope>NUCLEOTIDE SEQUENCE</scope>
    <source>
        <strain evidence="2">BECK_DK47</strain>
    </source>
</reference>
<sequence length="60" mass="6928">MSHSPIIDEIRKHREEYAARHDYDIDKICEDVLGRLQQSGRKVVSRKPRPAAKLKTRSAA</sequence>
<name>A0A450SUD9_9GAMM</name>
<evidence type="ECO:0000256" key="1">
    <source>
        <dbReference type="SAM" id="MobiDB-lite"/>
    </source>
</evidence>
<organism evidence="2">
    <name type="scientific">Candidatus Kentrum sp. DK</name>
    <dbReference type="NCBI Taxonomy" id="2126562"/>
    <lineage>
        <taxon>Bacteria</taxon>
        <taxon>Pseudomonadati</taxon>
        <taxon>Pseudomonadota</taxon>
        <taxon>Gammaproteobacteria</taxon>
        <taxon>Candidatus Kentrum</taxon>
    </lineage>
</organism>
<feature type="region of interest" description="Disordered" evidence="1">
    <location>
        <begin position="39"/>
        <end position="60"/>
    </location>
</feature>
<protein>
    <submittedName>
        <fullName evidence="2">Uncharacterized protein</fullName>
    </submittedName>
</protein>
<accession>A0A450SUD9</accession>
<gene>
    <name evidence="2" type="ORF">BECKDK2373B_GA0170837_106720</name>
</gene>